<dbReference type="AlphaFoldDB" id="A0A0W0CZL4"/>
<gene>
    <name evidence="3" type="ORF">AO440_001376</name>
</gene>
<dbReference type="InterPro" id="IPR001012">
    <property type="entry name" value="UBX_dom"/>
</dbReference>
<organism evidence="3 4">
    <name type="scientific">Candida glabrata</name>
    <name type="common">Yeast</name>
    <name type="synonym">Torulopsis glabrata</name>
    <dbReference type="NCBI Taxonomy" id="5478"/>
    <lineage>
        <taxon>Eukaryota</taxon>
        <taxon>Fungi</taxon>
        <taxon>Dikarya</taxon>
        <taxon>Ascomycota</taxon>
        <taxon>Saccharomycotina</taxon>
        <taxon>Saccharomycetes</taxon>
        <taxon>Saccharomycetales</taxon>
        <taxon>Saccharomycetaceae</taxon>
        <taxon>Nakaseomyces</taxon>
    </lineage>
</organism>
<comment type="caution">
    <text evidence="3">The sequence shown here is derived from an EMBL/GenBank/DDBJ whole genome shotgun (WGS) entry which is preliminary data.</text>
</comment>
<dbReference type="PROSITE" id="PS50033">
    <property type="entry name" value="UBX"/>
    <property type="match status" value="1"/>
</dbReference>
<dbReference type="OMA" id="FPDRTHI"/>
<dbReference type="GO" id="GO:0012506">
    <property type="term" value="C:vesicle membrane"/>
    <property type="evidence" value="ECO:0007669"/>
    <property type="project" value="TreeGrafter"/>
</dbReference>
<dbReference type="Pfam" id="PF00789">
    <property type="entry name" value="UBX"/>
    <property type="match status" value="1"/>
</dbReference>
<dbReference type="EMBL" id="LLZZ01000140">
    <property type="protein sequence ID" value="KTB00250.1"/>
    <property type="molecule type" value="Genomic_DNA"/>
</dbReference>
<evidence type="ECO:0000313" key="4">
    <source>
        <dbReference type="Proteomes" id="UP000054886"/>
    </source>
</evidence>
<dbReference type="InterPro" id="IPR029071">
    <property type="entry name" value="Ubiquitin-like_domsf"/>
</dbReference>
<dbReference type="VEuPathDB" id="FungiDB:CAGL0F06633g"/>
<dbReference type="VEuPathDB" id="FungiDB:B1J91_F06633g"/>
<protein>
    <submittedName>
        <fullName evidence="3">UBX domain-containing protein 4</fullName>
    </submittedName>
</protein>
<dbReference type="SUPFAM" id="SSF54236">
    <property type="entry name" value="Ubiquitin-like"/>
    <property type="match status" value="2"/>
</dbReference>
<dbReference type="GO" id="GO:0005737">
    <property type="term" value="C:cytoplasm"/>
    <property type="evidence" value="ECO:0007669"/>
    <property type="project" value="TreeGrafter"/>
</dbReference>
<dbReference type="VEuPathDB" id="FungiDB:GWK60_F06193"/>
<dbReference type="VEuPathDB" id="FungiDB:GVI51_F06215"/>
<feature type="domain" description="UBX" evidence="2">
    <location>
        <begin position="280"/>
        <end position="357"/>
    </location>
</feature>
<feature type="region of interest" description="Disordered" evidence="1">
    <location>
        <begin position="387"/>
        <end position="420"/>
    </location>
</feature>
<dbReference type="PANTHER" id="PTHR46467">
    <property type="entry name" value="TETHER CONTAINING UBX DOMAIN FOR GLUT4"/>
    <property type="match status" value="1"/>
</dbReference>
<dbReference type="GO" id="GO:0005634">
    <property type="term" value="C:nucleus"/>
    <property type="evidence" value="ECO:0007669"/>
    <property type="project" value="TreeGrafter"/>
</dbReference>
<evidence type="ECO:0000256" key="1">
    <source>
        <dbReference type="SAM" id="MobiDB-lite"/>
    </source>
</evidence>
<dbReference type="GO" id="GO:0006886">
    <property type="term" value="P:intracellular protein transport"/>
    <property type="evidence" value="ECO:0007669"/>
    <property type="project" value="TreeGrafter"/>
</dbReference>
<dbReference type="VEuPathDB" id="FungiDB:GW608_F06193"/>
<dbReference type="Proteomes" id="UP000054886">
    <property type="component" value="Unassembled WGS sequence"/>
</dbReference>
<reference evidence="3 4" key="1">
    <citation type="submission" date="2015-10" db="EMBL/GenBank/DDBJ databases">
        <title>Draft genomes sequences of Candida glabrata isolates 1A, 1B, 2A, 2B, 3A and 3B.</title>
        <authorList>
            <person name="Haavelsrud O.E."/>
            <person name="Gaustad P."/>
        </authorList>
    </citation>
    <scope>NUCLEOTIDE SEQUENCE [LARGE SCALE GENOMIC DNA]</scope>
    <source>
        <strain evidence="3">910700640</strain>
    </source>
</reference>
<dbReference type="SMART" id="SM00166">
    <property type="entry name" value="UBX"/>
    <property type="match status" value="1"/>
</dbReference>
<evidence type="ECO:0000259" key="2">
    <source>
        <dbReference type="PROSITE" id="PS50033"/>
    </source>
</evidence>
<sequence>MSSVHVHHNVSSLKVPVNGSTTLKDVLNVATKHYNLDPERYTLQKDYETLDLSVPWRFLNMAQNSKFELVEMQVREDNAIAEPPKTIRIRFQIVDRGSFIKELSNNITLDKALQEIIDENQLDFAIHNAHLQCFGRQVPAELLASTTLNSLGIQSASNIKVLITDRDQIAQPHLKRESEESVESPEKIQLVNEKEITEPIKVSKPHELHKPQVYLPPKTSVSERVRNEIDNNIADDDYELTIEHAKLYQSMLAKQTGSLGGPLMTQRMRQMQDNVKNNKHSVDECFIRFKFPDLTQIEISFSPEDTMHTVYNIVRELLISTDLNFGLYRTHPHLLLDDSELRLVADLQFGAKTALLFEPNNKSNKGPYLRGSVIDSGESISNIIDPKINTTADTETEKEPSPTRKVSAAFSSSSTGPKKIPKWLRLSKK</sequence>
<evidence type="ECO:0000313" key="3">
    <source>
        <dbReference type="EMBL" id="KTB00250.1"/>
    </source>
</evidence>
<accession>A0A0W0CZL4</accession>
<dbReference type="PhylomeDB" id="A0A0W0CZL4"/>
<name>A0A0W0CZL4_CANGB</name>
<dbReference type="Pfam" id="PF11470">
    <property type="entry name" value="TUG-UBL1"/>
    <property type="match status" value="1"/>
</dbReference>
<dbReference type="PANTHER" id="PTHR46467:SF1">
    <property type="entry name" value="TETHER CONTAINING UBX DOMAIN FOR GLUT4"/>
    <property type="match status" value="1"/>
</dbReference>
<proteinExistence type="predicted"/>
<dbReference type="Gene3D" id="3.10.20.90">
    <property type="entry name" value="Phosphatidylinositol 3-kinase Catalytic Subunit, Chain A, domain 1"/>
    <property type="match status" value="2"/>
</dbReference>
<dbReference type="InterPro" id="IPR021569">
    <property type="entry name" value="TUG-UBL1"/>
</dbReference>